<organism evidence="2 3">
    <name type="scientific">Cercophora newfieldiana</name>
    <dbReference type="NCBI Taxonomy" id="92897"/>
    <lineage>
        <taxon>Eukaryota</taxon>
        <taxon>Fungi</taxon>
        <taxon>Dikarya</taxon>
        <taxon>Ascomycota</taxon>
        <taxon>Pezizomycotina</taxon>
        <taxon>Sordariomycetes</taxon>
        <taxon>Sordariomycetidae</taxon>
        <taxon>Sordariales</taxon>
        <taxon>Lasiosphaeriaceae</taxon>
        <taxon>Cercophora</taxon>
    </lineage>
</organism>
<gene>
    <name evidence="2" type="ORF">B0T16DRAFT_322478</name>
</gene>
<sequence>MQPHVNALIHEFIEIACRAPAAASQQQQQQQAAIQAVAQGNFLINPTRPLYANRALQRSQRNIRVLVLHPGSTSEIECDLVVADLQDPKGYDAISYVWGPPTPTHPVTVNGTKLDIGHSLHVALTAFRLPDQPRRLWADAICIDQQNNEEKSWQVEMMADIYRHAQTVRVFLGDEGSTAPLFRFLERHVPNDSICDVEKDAARLGLQAIDLLSAYVDFSLRPWFSRVWVYQE</sequence>
<comment type="caution">
    <text evidence="2">The sequence shown here is derived from an EMBL/GenBank/DDBJ whole genome shotgun (WGS) entry which is preliminary data.</text>
</comment>
<dbReference type="Pfam" id="PF06985">
    <property type="entry name" value="HET"/>
    <property type="match status" value="1"/>
</dbReference>
<dbReference type="AlphaFoldDB" id="A0AA40CVX1"/>
<name>A0AA40CVX1_9PEZI</name>
<proteinExistence type="predicted"/>
<dbReference type="InterPro" id="IPR052895">
    <property type="entry name" value="HetReg/Transcr_Mod"/>
</dbReference>
<dbReference type="PANTHER" id="PTHR24148">
    <property type="entry name" value="ANKYRIN REPEAT DOMAIN-CONTAINING PROTEIN 39 HOMOLOG-RELATED"/>
    <property type="match status" value="1"/>
</dbReference>
<dbReference type="InterPro" id="IPR010730">
    <property type="entry name" value="HET"/>
</dbReference>
<feature type="domain" description="Heterokaryon incompatibility" evidence="1">
    <location>
        <begin position="91"/>
        <end position="232"/>
    </location>
</feature>
<dbReference type="PANTHER" id="PTHR24148:SF64">
    <property type="entry name" value="HETEROKARYON INCOMPATIBILITY DOMAIN-CONTAINING PROTEIN"/>
    <property type="match status" value="1"/>
</dbReference>
<feature type="non-terminal residue" evidence="2">
    <location>
        <position position="232"/>
    </location>
</feature>
<accession>A0AA40CVX1</accession>
<reference evidence="2" key="1">
    <citation type="submission" date="2023-06" db="EMBL/GenBank/DDBJ databases">
        <title>Genome-scale phylogeny and comparative genomics of the fungal order Sordariales.</title>
        <authorList>
            <consortium name="Lawrence Berkeley National Laboratory"/>
            <person name="Hensen N."/>
            <person name="Bonometti L."/>
            <person name="Westerberg I."/>
            <person name="Brannstrom I.O."/>
            <person name="Guillou S."/>
            <person name="Cros-Aarteil S."/>
            <person name="Calhoun S."/>
            <person name="Haridas S."/>
            <person name="Kuo A."/>
            <person name="Mondo S."/>
            <person name="Pangilinan J."/>
            <person name="Riley R."/>
            <person name="Labutti K."/>
            <person name="Andreopoulos B."/>
            <person name="Lipzen A."/>
            <person name="Chen C."/>
            <person name="Yanf M."/>
            <person name="Daum C."/>
            <person name="Ng V."/>
            <person name="Clum A."/>
            <person name="Steindorff A."/>
            <person name="Ohm R."/>
            <person name="Martin F."/>
            <person name="Silar P."/>
            <person name="Natvig D."/>
            <person name="Lalanne C."/>
            <person name="Gautier V."/>
            <person name="Ament-Velasquez S.L."/>
            <person name="Kruys A."/>
            <person name="Hutchinson M.I."/>
            <person name="Powell A.J."/>
            <person name="Barry K."/>
            <person name="Miller A.N."/>
            <person name="Grigoriev I.V."/>
            <person name="Debuchy R."/>
            <person name="Gladieux P."/>
            <person name="Thoren M.H."/>
            <person name="Johannesson H."/>
        </authorList>
    </citation>
    <scope>NUCLEOTIDE SEQUENCE</scope>
    <source>
        <strain evidence="2">SMH2532-1</strain>
    </source>
</reference>
<evidence type="ECO:0000313" key="2">
    <source>
        <dbReference type="EMBL" id="KAK0651139.1"/>
    </source>
</evidence>
<evidence type="ECO:0000313" key="3">
    <source>
        <dbReference type="Proteomes" id="UP001174936"/>
    </source>
</evidence>
<dbReference type="EMBL" id="JAULSV010000002">
    <property type="protein sequence ID" value="KAK0651139.1"/>
    <property type="molecule type" value="Genomic_DNA"/>
</dbReference>
<dbReference type="Proteomes" id="UP001174936">
    <property type="component" value="Unassembled WGS sequence"/>
</dbReference>
<evidence type="ECO:0000259" key="1">
    <source>
        <dbReference type="Pfam" id="PF06985"/>
    </source>
</evidence>
<keyword evidence="3" id="KW-1185">Reference proteome</keyword>
<protein>
    <submittedName>
        <fullName evidence="2">Heterokaryon incompatibility protein-domain-containing protein</fullName>
    </submittedName>
</protein>